<keyword evidence="1" id="KW-0472">Membrane</keyword>
<organism evidence="4">
    <name type="scientific">Hydatigena taeniaeformis</name>
    <name type="common">Feline tapeworm</name>
    <name type="synonym">Taenia taeniaeformis</name>
    <dbReference type="NCBI Taxonomy" id="6205"/>
    <lineage>
        <taxon>Eukaryota</taxon>
        <taxon>Metazoa</taxon>
        <taxon>Spiralia</taxon>
        <taxon>Lophotrochozoa</taxon>
        <taxon>Platyhelminthes</taxon>
        <taxon>Cestoda</taxon>
        <taxon>Eucestoda</taxon>
        <taxon>Cyclophyllidea</taxon>
        <taxon>Taeniidae</taxon>
        <taxon>Hydatigera</taxon>
    </lineage>
</organism>
<reference evidence="4" key="1">
    <citation type="submission" date="2017-02" db="UniProtKB">
        <authorList>
            <consortium name="WormBaseParasite"/>
        </authorList>
    </citation>
    <scope>IDENTIFICATION</scope>
</reference>
<keyword evidence="1" id="KW-0812">Transmembrane</keyword>
<dbReference type="EMBL" id="UYWX01020850">
    <property type="protein sequence ID" value="VDM34318.1"/>
    <property type="molecule type" value="Genomic_DNA"/>
</dbReference>
<reference evidence="2 3" key="2">
    <citation type="submission" date="2018-11" db="EMBL/GenBank/DDBJ databases">
        <authorList>
            <consortium name="Pathogen Informatics"/>
        </authorList>
    </citation>
    <scope>NUCLEOTIDE SEQUENCE [LARGE SCALE GENOMIC DNA]</scope>
</reference>
<feature type="transmembrane region" description="Helical" evidence="1">
    <location>
        <begin position="142"/>
        <end position="175"/>
    </location>
</feature>
<protein>
    <submittedName>
        <fullName evidence="4">Transmembrane protein</fullName>
    </submittedName>
</protein>
<feature type="transmembrane region" description="Helical" evidence="1">
    <location>
        <begin position="196"/>
        <end position="214"/>
    </location>
</feature>
<evidence type="ECO:0000313" key="4">
    <source>
        <dbReference type="WBParaSite" id="TTAC_0000951201-mRNA-1"/>
    </source>
</evidence>
<proteinExistence type="predicted"/>
<name>A0A0R3X7I7_HYDTA</name>
<sequence length="229" mass="25290">MGSRTFLPSVFQIVAARNIAGRFAFSVDEIFHQVFTLLSFYPTHGGVDFVPTNETTAGITLMLTVGLWKIHYSRAINAPERNSAFQLYEAHFTFLKTVSDVCLSSGLRGPYFAESARILLGVALTTVFCNFFTLLFSRMVFFYAALGAGLACMSGIFMIALWLVEILSCTSALSLDGTRPNTSRVIYMRTVDARPVILTTSFYQYLACAIVSAFQTPILMLNMNILTGS</sequence>
<dbReference type="WBParaSite" id="TTAC_0000951201-mRNA-1">
    <property type="protein sequence ID" value="TTAC_0000951201-mRNA-1"/>
    <property type="gene ID" value="TTAC_0000951201"/>
</dbReference>
<dbReference type="Proteomes" id="UP000274429">
    <property type="component" value="Unassembled WGS sequence"/>
</dbReference>
<dbReference type="OrthoDB" id="6240261at2759"/>
<gene>
    <name evidence="2" type="ORF">TTAC_LOCUS9497</name>
</gene>
<keyword evidence="3" id="KW-1185">Reference proteome</keyword>
<feature type="transmembrane region" description="Helical" evidence="1">
    <location>
        <begin position="118"/>
        <end position="136"/>
    </location>
</feature>
<evidence type="ECO:0000256" key="1">
    <source>
        <dbReference type="SAM" id="Phobius"/>
    </source>
</evidence>
<accession>A0A0R3X7I7</accession>
<keyword evidence="1" id="KW-1133">Transmembrane helix</keyword>
<evidence type="ECO:0000313" key="2">
    <source>
        <dbReference type="EMBL" id="VDM34318.1"/>
    </source>
</evidence>
<evidence type="ECO:0000313" key="3">
    <source>
        <dbReference type="Proteomes" id="UP000274429"/>
    </source>
</evidence>
<dbReference type="AlphaFoldDB" id="A0A0R3X7I7"/>